<proteinExistence type="predicted"/>
<feature type="coiled-coil region" evidence="1">
    <location>
        <begin position="88"/>
        <end position="133"/>
    </location>
</feature>
<keyword evidence="1" id="KW-0175">Coiled coil</keyword>
<protein>
    <submittedName>
        <fullName evidence="3">CD2 associated protein</fullName>
    </submittedName>
</protein>
<evidence type="ECO:0000256" key="2">
    <source>
        <dbReference type="SAM" id="MobiDB-lite"/>
    </source>
</evidence>
<feature type="compositionally biased region" description="Low complexity" evidence="2">
    <location>
        <begin position="45"/>
        <end position="63"/>
    </location>
</feature>
<evidence type="ECO:0000313" key="4">
    <source>
        <dbReference type="Proteomes" id="UP000664940"/>
    </source>
</evidence>
<name>A0A834EDR3_9CHIR</name>
<gene>
    <name evidence="3" type="ORF">HJG60_002395</name>
</gene>
<evidence type="ECO:0000313" key="3">
    <source>
        <dbReference type="EMBL" id="KAF6113091.1"/>
    </source>
</evidence>
<feature type="compositionally biased region" description="Basic and acidic residues" evidence="2">
    <location>
        <begin position="22"/>
        <end position="44"/>
    </location>
</feature>
<sequence length="138" mass="15360">MPGRRLPGRFNGGHSPTQSPEKILKSPKEEDSANIKPSEFKKDSSSSPKPSLYLSTPSSPSKPNITAFVTPIEIKTKSEADDGGKNSLDELKAEVIELLCIIEALKKDHGKELEQLRKDLEEEKAKRINLEVIHFCQH</sequence>
<comment type="caution">
    <text evidence="3">The sequence shown here is derived from an EMBL/GenBank/DDBJ whole genome shotgun (WGS) entry which is preliminary data.</text>
</comment>
<evidence type="ECO:0000256" key="1">
    <source>
        <dbReference type="SAM" id="Coils"/>
    </source>
</evidence>
<reference evidence="3 4" key="1">
    <citation type="journal article" date="2020" name="Nature">
        <title>Six reference-quality genomes reveal evolution of bat adaptations.</title>
        <authorList>
            <person name="Jebb D."/>
            <person name="Huang Z."/>
            <person name="Pippel M."/>
            <person name="Hughes G.M."/>
            <person name="Lavrichenko K."/>
            <person name="Devanna P."/>
            <person name="Winkler S."/>
            <person name="Jermiin L.S."/>
            <person name="Skirmuntt E.C."/>
            <person name="Katzourakis A."/>
            <person name="Burkitt-Gray L."/>
            <person name="Ray D.A."/>
            <person name="Sullivan K.A.M."/>
            <person name="Roscito J.G."/>
            <person name="Kirilenko B.M."/>
            <person name="Davalos L.M."/>
            <person name="Corthals A.P."/>
            <person name="Power M.L."/>
            <person name="Jones G."/>
            <person name="Ransome R.D."/>
            <person name="Dechmann D.K.N."/>
            <person name="Locatelli A.G."/>
            <person name="Puechmaille S.J."/>
            <person name="Fedrigo O."/>
            <person name="Jarvis E.D."/>
            <person name="Hiller M."/>
            <person name="Vernes S.C."/>
            <person name="Myers E.W."/>
            <person name="Teeling E.C."/>
        </authorList>
    </citation>
    <scope>NUCLEOTIDE SEQUENCE [LARGE SCALE GENOMIC DNA]</scope>
    <source>
        <strain evidence="3">Bat1K_MPI-CBG_1</strain>
    </source>
</reference>
<feature type="region of interest" description="Disordered" evidence="2">
    <location>
        <begin position="1"/>
        <end position="64"/>
    </location>
</feature>
<dbReference type="AlphaFoldDB" id="A0A834EDR3"/>
<dbReference type="Proteomes" id="UP000664940">
    <property type="component" value="Unassembled WGS sequence"/>
</dbReference>
<accession>A0A834EDR3</accession>
<organism evidence="3 4">
    <name type="scientific">Phyllostomus discolor</name>
    <name type="common">pale spear-nosed bat</name>
    <dbReference type="NCBI Taxonomy" id="89673"/>
    <lineage>
        <taxon>Eukaryota</taxon>
        <taxon>Metazoa</taxon>
        <taxon>Chordata</taxon>
        <taxon>Craniata</taxon>
        <taxon>Vertebrata</taxon>
        <taxon>Euteleostomi</taxon>
        <taxon>Mammalia</taxon>
        <taxon>Eutheria</taxon>
        <taxon>Laurasiatheria</taxon>
        <taxon>Chiroptera</taxon>
        <taxon>Yangochiroptera</taxon>
        <taxon>Phyllostomidae</taxon>
        <taxon>Phyllostominae</taxon>
        <taxon>Phyllostomus</taxon>
    </lineage>
</organism>
<dbReference type="EMBL" id="JABVXQ010000004">
    <property type="protein sequence ID" value="KAF6113091.1"/>
    <property type="molecule type" value="Genomic_DNA"/>
</dbReference>